<dbReference type="Gene3D" id="2.150.10.10">
    <property type="entry name" value="Serralysin-like metalloprotease, C-terminal"/>
    <property type="match status" value="1"/>
</dbReference>
<sequence>MWFASHTSETALPDVGVAYWGTAGDNRIFGGEGADTLYGGMGNDLLVGEHQVMVKREEMISYMVMTVMITS</sequence>
<reference evidence="2" key="1">
    <citation type="submission" date="2020-11" db="EMBL/GenBank/DDBJ databases">
        <title>Gallibacterium anatis 1637, full genome, WGS.</title>
        <authorList>
            <person name="Laishevtcev A.I."/>
            <person name="Yakimova E.A."/>
            <person name="Petkovich D."/>
            <person name="Stepanova T.V."/>
            <person name="Kalendr R.S."/>
            <person name="Rubalsky E.O."/>
            <person name="Zulkarneev E.R."/>
            <person name="Aleshkin A.V."/>
        </authorList>
    </citation>
    <scope>NUCLEOTIDE SEQUENCE</scope>
    <source>
        <strain evidence="2">1637</strain>
    </source>
</reference>
<dbReference type="Pfam" id="PF00353">
    <property type="entry name" value="HemolysinCabind"/>
    <property type="match status" value="1"/>
</dbReference>
<proteinExistence type="predicted"/>
<evidence type="ECO:0000313" key="2">
    <source>
        <dbReference type="EMBL" id="MBF4102892.1"/>
    </source>
</evidence>
<protein>
    <submittedName>
        <fullName evidence="2">Uncharacterized protein</fullName>
    </submittedName>
</protein>
<dbReference type="SUPFAM" id="SSF51120">
    <property type="entry name" value="beta-Roll"/>
    <property type="match status" value="1"/>
</dbReference>
<dbReference type="InterPro" id="IPR001343">
    <property type="entry name" value="Hemolysn_Ca-bd"/>
</dbReference>
<dbReference type="GO" id="GO:0005509">
    <property type="term" value="F:calcium ion binding"/>
    <property type="evidence" value="ECO:0007669"/>
    <property type="project" value="InterPro"/>
</dbReference>
<evidence type="ECO:0000256" key="1">
    <source>
        <dbReference type="ARBA" id="ARBA00022837"/>
    </source>
</evidence>
<keyword evidence="1" id="KW-0106">Calcium</keyword>
<name>A0A930Y8X4_9PAST</name>
<gene>
    <name evidence="2" type="ORF">INT80_11400</name>
</gene>
<dbReference type="InterPro" id="IPR011049">
    <property type="entry name" value="Serralysin-like_metalloprot_C"/>
</dbReference>
<dbReference type="EMBL" id="JADION010000036">
    <property type="protein sequence ID" value="MBF4102892.1"/>
    <property type="molecule type" value="Genomic_DNA"/>
</dbReference>
<organism evidence="2">
    <name type="scientific">Gallibacterium anatis</name>
    <dbReference type="NCBI Taxonomy" id="750"/>
    <lineage>
        <taxon>Bacteria</taxon>
        <taxon>Pseudomonadati</taxon>
        <taxon>Pseudomonadota</taxon>
        <taxon>Gammaproteobacteria</taxon>
        <taxon>Pasteurellales</taxon>
        <taxon>Pasteurellaceae</taxon>
        <taxon>Gallibacterium</taxon>
    </lineage>
</organism>
<dbReference type="AlphaFoldDB" id="A0A930Y8X4"/>
<accession>A0A930Y8X4</accession>
<comment type="caution">
    <text evidence="2">The sequence shown here is derived from an EMBL/GenBank/DDBJ whole genome shotgun (WGS) entry which is preliminary data.</text>
</comment>